<feature type="compositionally biased region" description="Polar residues" evidence="1">
    <location>
        <begin position="723"/>
        <end position="733"/>
    </location>
</feature>
<evidence type="ECO:0000256" key="1">
    <source>
        <dbReference type="SAM" id="MobiDB-lite"/>
    </source>
</evidence>
<feature type="region of interest" description="Disordered" evidence="1">
    <location>
        <begin position="777"/>
        <end position="806"/>
    </location>
</feature>
<keyword evidence="4" id="KW-1185">Reference proteome</keyword>
<dbReference type="HOGENOM" id="CLU_253393_0_0_1"/>
<feature type="region of interest" description="Disordered" evidence="1">
    <location>
        <begin position="714"/>
        <end position="733"/>
    </location>
</feature>
<sequence length="1416" mass="165901">MKKLVKYSRNLDVFGRNIELTLKQKKTHKTFFGTLLTICVVIATFLGSRQIGSDFLVRQNPDMLYTELFFDGEKDIYQQWDELQMIFSIEDSTSSSLLNGQQLVQSGQIQINVQYIQINFQHQQSLQIKWINNGMAFIILDQNLSQMVNFQSILIQIKGQSLSQYQITANFKQFLFRPDIYDHPFIFSFRKDVLSLNNIGLEILFAFTTVNTDRGLVQESYQQQYQLLYQQSQLVQPLQTDQSNVSNLIITLSNVEKYYNRKYLKVQSILAIIGGLLKSLLVVGRFISKPIVKLSLRSKLLNELFNFAELQSFQQNNGSGKQQQQITDINQANQNVNYKVMTQNNVTNENQLKIDLDKLANSSNIQKKAKLYSIENQNVEKSQFSRQERQNFDIDKQTEQQQQALNQAKQNVFQELQNSIEKKFMKKDTAEYKKSLFTKRFTLPEKISKLFKQRKSVKTQDIANTDSENNSIKFNKKDLFKKTQTIMEQNDQQVNNNDINFIHIEPLDKEDQKSKINQLQNQQTLQTDRIINIQTTTNEDINQEQKPILESSIMLNKINNKEINRNKNIFQIQDNQLSNLTKLKNDQDKQKLTFFTQQNTEKDNNYEKFDEFKSFESHINQIRQHNKEEIQKNIQQNKPIYQDQQSQLSENDRDIIPNEPIQHYVNLVIKSQASDIKTKQQLASKEEIKFHEEKEKQKQISEQEISLNVEKQNLNEQKDQELNKNGSGKTQFQQKISGFSQKDSDEMFVSYKRTDTQFVASLIQERAKQKTIFKSQNDSEGNVMNSNSSKIKNMDKNNTTGDLNEVGKSQFSESKKRLSIKEMKKFNKMIEQKQTNSLKLGFFDYIKYFLFKKDKKKKQIKYCMKKVVQRLDIVYILNKLVEIDKLKMLLLDHNQRELFEFLPRPVVLQKENEDINEINDKFNIQEAWSLLQEEKSTIDKATNACISYKIMTQKKKKNVLDSRLLEMLDMNIKHVFNQTYIPNEMIEEKRGLSLNEANLNNRQNQLFNGVDSKNLNKLASSQSNHQMPKLSKGASNKSQKSNGKKKFFLNQQQKTTEDIFNTYYDKTLEENNNLYIDGLSVNLIKKYSQQSNDRNNRMIDLMALQNHPKNNQMYRYSPERVHQIKLNTPDIHSDQLSVQSNQAHKIPYNNPETQQINRLYKSKYEPKQYMIQIPPNIRSQSQNQSSVKKKQNSLATNDKKVSFFFNEKDQHQDQYNMHQKDANFNNQNIINFSKSEKQSNQNSPQLNTIILENNSFQSDSVPNEENQQFKKQNLSGSPAAINLIGYSLKRSNTLQEHDQHLLNNTINQNSPQQMLNSQQNQNQTDSDEINNILITEVSNEQKESGNVYKKMQSKQIDSNQSLFRQKKNTIQSKSYDISISDNMQSSLRSEITNNVIKDNMSQKLLKNAKIINEYKQ</sequence>
<dbReference type="GeneID" id="7842269"/>
<dbReference type="InParanoid" id="I7LX59"/>
<name>I7LX59_TETTS</name>
<dbReference type="EMBL" id="GG662471">
    <property type="protein sequence ID" value="EAS03814.1"/>
    <property type="molecule type" value="Genomic_DNA"/>
</dbReference>
<proteinExistence type="predicted"/>
<evidence type="ECO:0000256" key="2">
    <source>
        <dbReference type="SAM" id="Phobius"/>
    </source>
</evidence>
<dbReference type="GO" id="GO:0007131">
    <property type="term" value="P:reciprocal meiotic recombination"/>
    <property type="evidence" value="ECO:0007669"/>
    <property type="project" value="TreeGrafter"/>
</dbReference>
<feature type="region of interest" description="Disordered" evidence="1">
    <location>
        <begin position="1019"/>
        <end position="1050"/>
    </location>
</feature>
<protein>
    <submittedName>
        <fullName evidence="3">Transmembrane protein, putative</fullName>
    </submittedName>
</protein>
<gene>
    <name evidence="3" type="ORF">TTHERM_00657590</name>
</gene>
<dbReference type="KEGG" id="tet:TTHERM_00657590"/>
<accession>I7LX59</accession>
<dbReference type="GO" id="GO:0005634">
    <property type="term" value="C:nucleus"/>
    <property type="evidence" value="ECO:0007669"/>
    <property type="project" value="TreeGrafter"/>
</dbReference>
<dbReference type="PANTHER" id="PTHR31398:SF0">
    <property type="entry name" value="MEIOTIC NUCLEAR DIVISION PROTEIN 1 HOMOLOG"/>
    <property type="match status" value="1"/>
</dbReference>
<feature type="transmembrane region" description="Helical" evidence="2">
    <location>
        <begin position="30"/>
        <end position="48"/>
    </location>
</feature>
<reference evidence="4" key="1">
    <citation type="journal article" date="2006" name="PLoS Biol.">
        <title>Macronuclear genome sequence of the ciliate Tetrahymena thermophila, a model eukaryote.</title>
        <authorList>
            <person name="Eisen J.A."/>
            <person name="Coyne R.S."/>
            <person name="Wu M."/>
            <person name="Wu D."/>
            <person name="Thiagarajan M."/>
            <person name="Wortman J.R."/>
            <person name="Badger J.H."/>
            <person name="Ren Q."/>
            <person name="Amedeo P."/>
            <person name="Jones K.M."/>
            <person name="Tallon L.J."/>
            <person name="Delcher A.L."/>
            <person name="Salzberg S.L."/>
            <person name="Silva J.C."/>
            <person name="Haas B.J."/>
            <person name="Majoros W.H."/>
            <person name="Farzad M."/>
            <person name="Carlton J.M."/>
            <person name="Smith R.K. Jr."/>
            <person name="Garg J."/>
            <person name="Pearlman R.E."/>
            <person name="Karrer K.M."/>
            <person name="Sun L."/>
            <person name="Manning G."/>
            <person name="Elde N.C."/>
            <person name="Turkewitz A.P."/>
            <person name="Asai D.J."/>
            <person name="Wilkes D.E."/>
            <person name="Wang Y."/>
            <person name="Cai H."/>
            <person name="Collins K."/>
            <person name="Stewart B.A."/>
            <person name="Lee S.R."/>
            <person name="Wilamowska K."/>
            <person name="Weinberg Z."/>
            <person name="Ruzzo W.L."/>
            <person name="Wloga D."/>
            <person name="Gaertig J."/>
            <person name="Frankel J."/>
            <person name="Tsao C.-C."/>
            <person name="Gorovsky M.A."/>
            <person name="Keeling P.J."/>
            <person name="Waller R.F."/>
            <person name="Patron N.J."/>
            <person name="Cherry J.M."/>
            <person name="Stover N.A."/>
            <person name="Krieger C.J."/>
            <person name="del Toro C."/>
            <person name="Ryder H.F."/>
            <person name="Williamson S.C."/>
            <person name="Barbeau R.A."/>
            <person name="Hamilton E.P."/>
            <person name="Orias E."/>
        </authorList>
    </citation>
    <scope>NUCLEOTIDE SEQUENCE [LARGE SCALE GENOMIC DNA]</scope>
    <source>
        <strain evidence="4">SB210</strain>
    </source>
</reference>
<evidence type="ECO:0000313" key="3">
    <source>
        <dbReference type="EMBL" id="EAS03814.1"/>
    </source>
</evidence>
<dbReference type="RefSeq" id="XP_001024059.1">
    <property type="nucleotide sequence ID" value="XM_001024059.1"/>
</dbReference>
<dbReference type="Proteomes" id="UP000009168">
    <property type="component" value="Unassembled WGS sequence"/>
</dbReference>
<evidence type="ECO:0000313" key="4">
    <source>
        <dbReference type="Proteomes" id="UP000009168"/>
    </source>
</evidence>
<feature type="compositionally biased region" description="Low complexity" evidence="1">
    <location>
        <begin position="1031"/>
        <end position="1041"/>
    </location>
</feature>
<dbReference type="PANTHER" id="PTHR31398">
    <property type="entry name" value="MEIOTIC NUCLEAR DIVISION PROTEIN 1 HOMOLOG"/>
    <property type="match status" value="1"/>
</dbReference>
<keyword evidence="2" id="KW-0472">Membrane</keyword>
<organism evidence="3 4">
    <name type="scientific">Tetrahymena thermophila (strain SB210)</name>
    <dbReference type="NCBI Taxonomy" id="312017"/>
    <lineage>
        <taxon>Eukaryota</taxon>
        <taxon>Sar</taxon>
        <taxon>Alveolata</taxon>
        <taxon>Ciliophora</taxon>
        <taxon>Intramacronucleata</taxon>
        <taxon>Oligohymenophorea</taxon>
        <taxon>Hymenostomatida</taxon>
        <taxon>Tetrahymenina</taxon>
        <taxon>Tetrahymenidae</taxon>
        <taxon>Tetrahymena</taxon>
    </lineage>
</organism>
<keyword evidence="2" id="KW-1133">Transmembrane helix</keyword>
<keyword evidence="2 3" id="KW-0812">Transmembrane</keyword>